<evidence type="ECO:0000259" key="9">
    <source>
        <dbReference type="PROSITE" id="PS50188"/>
    </source>
</evidence>
<dbReference type="PROSITE" id="PS50119">
    <property type="entry name" value="ZF_BBOX"/>
    <property type="match status" value="1"/>
</dbReference>
<dbReference type="Gene3D" id="2.60.120.920">
    <property type="match status" value="1"/>
</dbReference>
<evidence type="ECO:0000256" key="2">
    <source>
        <dbReference type="ARBA" id="ARBA00022771"/>
    </source>
</evidence>
<evidence type="ECO:0000256" key="3">
    <source>
        <dbReference type="ARBA" id="ARBA00022833"/>
    </source>
</evidence>
<dbReference type="Gene3D" id="3.30.160.60">
    <property type="entry name" value="Classic Zinc Finger"/>
    <property type="match status" value="1"/>
</dbReference>
<proteinExistence type="predicted"/>
<dbReference type="AlphaFoldDB" id="A0A151MUL6"/>
<evidence type="ECO:0000256" key="1">
    <source>
        <dbReference type="ARBA" id="ARBA00022723"/>
    </source>
</evidence>
<feature type="coiled-coil region" evidence="5">
    <location>
        <begin position="132"/>
        <end position="159"/>
    </location>
</feature>
<dbReference type="InterPro" id="IPR001870">
    <property type="entry name" value="B30.2/SPRY"/>
</dbReference>
<evidence type="ECO:0000259" key="7">
    <source>
        <dbReference type="PROSITE" id="PS50089"/>
    </source>
</evidence>
<feature type="domain" description="RING-type" evidence="7">
    <location>
        <begin position="16"/>
        <end position="57"/>
    </location>
</feature>
<dbReference type="GO" id="GO:0008270">
    <property type="term" value="F:zinc ion binding"/>
    <property type="evidence" value="ECO:0007669"/>
    <property type="project" value="UniProtKB-KW"/>
</dbReference>
<dbReference type="SUPFAM" id="SSF49899">
    <property type="entry name" value="Concanavalin A-like lectins/glucanases"/>
    <property type="match status" value="1"/>
</dbReference>
<dbReference type="InterPro" id="IPR006574">
    <property type="entry name" value="PRY"/>
</dbReference>
<keyword evidence="5" id="KW-0175">Coiled coil</keyword>
<feature type="domain" description="B box-type" evidence="8">
    <location>
        <begin position="86"/>
        <end position="131"/>
    </location>
</feature>
<dbReference type="InterPro" id="IPR003879">
    <property type="entry name" value="Butyrophylin_SPRY"/>
</dbReference>
<dbReference type="PROSITE" id="PS50089">
    <property type="entry name" value="ZF_RING_2"/>
    <property type="match status" value="1"/>
</dbReference>
<evidence type="ECO:0000256" key="5">
    <source>
        <dbReference type="SAM" id="Coils"/>
    </source>
</evidence>
<dbReference type="InterPro" id="IPR013083">
    <property type="entry name" value="Znf_RING/FYVE/PHD"/>
</dbReference>
<dbReference type="InterPro" id="IPR000315">
    <property type="entry name" value="Znf_B-box"/>
</dbReference>
<name>A0A151MUL6_ALLMI</name>
<dbReference type="SMART" id="SM00184">
    <property type="entry name" value="RING"/>
    <property type="match status" value="1"/>
</dbReference>
<feature type="domain" description="B30.2/SPRY" evidence="9">
    <location>
        <begin position="288"/>
        <end position="447"/>
    </location>
</feature>
<reference evidence="10 11" key="1">
    <citation type="journal article" date="2012" name="Genome Biol.">
        <title>Sequencing three crocodilian genomes to illuminate the evolution of archosaurs and amniotes.</title>
        <authorList>
            <person name="St John J.A."/>
            <person name="Braun E.L."/>
            <person name="Isberg S.R."/>
            <person name="Miles L.G."/>
            <person name="Chong A.Y."/>
            <person name="Gongora J."/>
            <person name="Dalzell P."/>
            <person name="Moran C."/>
            <person name="Bed'hom B."/>
            <person name="Abzhanov A."/>
            <person name="Burgess S.C."/>
            <person name="Cooksey A.M."/>
            <person name="Castoe T.A."/>
            <person name="Crawford N.G."/>
            <person name="Densmore L.D."/>
            <person name="Drew J.C."/>
            <person name="Edwards S.V."/>
            <person name="Faircloth B.C."/>
            <person name="Fujita M.K."/>
            <person name="Greenwold M.J."/>
            <person name="Hoffmann F.G."/>
            <person name="Howard J.M."/>
            <person name="Iguchi T."/>
            <person name="Janes D.E."/>
            <person name="Khan S.Y."/>
            <person name="Kohno S."/>
            <person name="de Koning A.J."/>
            <person name="Lance S.L."/>
            <person name="McCarthy F.M."/>
            <person name="McCormack J.E."/>
            <person name="Merchant M.E."/>
            <person name="Peterson D.G."/>
            <person name="Pollock D.D."/>
            <person name="Pourmand N."/>
            <person name="Raney B.J."/>
            <person name="Roessler K.A."/>
            <person name="Sanford J.R."/>
            <person name="Sawyer R.H."/>
            <person name="Schmidt C.J."/>
            <person name="Triplett E.W."/>
            <person name="Tuberville T.D."/>
            <person name="Venegas-Anaya M."/>
            <person name="Howard J.T."/>
            <person name="Jarvis E.D."/>
            <person name="Guillette L.J.Jr."/>
            <person name="Glenn T.C."/>
            <person name="Green R.E."/>
            <person name="Ray D.A."/>
        </authorList>
    </citation>
    <scope>NUCLEOTIDE SEQUENCE [LARGE SCALE GENOMIC DNA]</scope>
    <source>
        <strain evidence="10">KSC_2009_1</strain>
    </source>
</reference>
<dbReference type="InterPro" id="IPR050143">
    <property type="entry name" value="TRIM/RBCC"/>
</dbReference>
<accession>A0A151MUL6</accession>
<gene>
    <name evidence="10" type="ORF">Y1Q_0010921</name>
</gene>
<feature type="coiled-coil region" evidence="5">
    <location>
        <begin position="203"/>
        <end position="238"/>
    </location>
</feature>
<dbReference type="PANTHER" id="PTHR24103">
    <property type="entry name" value="E3 UBIQUITIN-PROTEIN LIGASE TRIM"/>
    <property type="match status" value="1"/>
</dbReference>
<dbReference type="Pfam" id="PF13765">
    <property type="entry name" value="PRY"/>
    <property type="match status" value="1"/>
</dbReference>
<dbReference type="PROSITE" id="PS00518">
    <property type="entry name" value="ZF_RING_1"/>
    <property type="match status" value="1"/>
</dbReference>
<dbReference type="PRINTS" id="PR01407">
    <property type="entry name" value="BUTYPHLNCDUF"/>
</dbReference>
<keyword evidence="3" id="KW-0862">Zinc</keyword>
<evidence type="ECO:0000256" key="4">
    <source>
        <dbReference type="PROSITE-ProRule" id="PRU00024"/>
    </source>
</evidence>
<dbReference type="Gene3D" id="3.30.40.10">
    <property type="entry name" value="Zinc/RING finger domain, C3HC4 (zinc finger)"/>
    <property type="match status" value="1"/>
</dbReference>
<dbReference type="PROSITE" id="PS50188">
    <property type="entry name" value="B302_SPRY"/>
    <property type="match status" value="1"/>
</dbReference>
<dbReference type="InterPro" id="IPR043136">
    <property type="entry name" value="B30.2/SPRY_sf"/>
</dbReference>
<dbReference type="Pfam" id="PF15227">
    <property type="entry name" value="zf-C3HC4_4"/>
    <property type="match status" value="1"/>
</dbReference>
<organism evidence="10 11">
    <name type="scientific">Alligator mississippiensis</name>
    <name type="common">American alligator</name>
    <dbReference type="NCBI Taxonomy" id="8496"/>
    <lineage>
        <taxon>Eukaryota</taxon>
        <taxon>Metazoa</taxon>
        <taxon>Chordata</taxon>
        <taxon>Craniata</taxon>
        <taxon>Vertebrata</taxon>
        <taxon>Euteleostomi</taxon>
        <taxon>Archelosauria</taxon>
        <taxon>Archosauria</taxon>
        <taxon>Crocodylia</taxon>
        <taxon>Alligatoridae</taxon>
        <taxon>Alligatorinae</taxon>
        <taxon>Alligator</taxon>
    </lineage>
</organism>
<feature type="compositionally biased region" description="Polar residues" evidence="6">
    <location>
        <begin position="437"/>
        <end position="447"/>
    </location>
</feature>
<evidence type="ECO:0000256" key="6">
    <source>
        <dbReference type="SAM" id="MobiDB-lite"/>
    </source>
</evidence>
<feature type="region of interest" description="Disordered" evidence="6">
    <location>
        <begin position="427"/>
        <end position="447"/>
    </location>
</feature>
<evidence type="ECO:0000313" key="10">
    <source>
        <dbReference type="EMBL" id="KYO28230.1"/>
    </source>
</evidence>
<dbReference type="SMART" id="SM00589">
    <property type="entry name" value="PRY"/>
    <property type="match status" value="1"/>
</dbReference>
<evidence type="ECO:0000313" key="11">
    <source>
        <dbReference type="Proteomes" id="UP000050525"/>
    </source>
</evidence>
<comment type="caution">
    <text evidence="10">The sequence shown here is derived from an EMBL/GenBank/DDBJ whole genome shotgun (WGS) entry which is preliminary data.</text>
</comment>
<dbReference type="InterPro" id="IPR001841">
    <property type="entry name" value="Znf_RING"/>
</dbReference>
<dbReference type="SUPFAM" id="SSF57845">
    <property type="entry name" value="B-box zinc-binding domain"/>
    <property type="match status" value="1"/>
</dbReference>
<dbReference type="EMBL" id="AKHW03004973">
    <property type="protein sequence ID" value="KYO28230.1"/>
    <property type="molecule type" value="Genomic_DNA"/>
</dbReference>
<dbReference type="SUPFAM" id="SSF57850">
    <property type="entry name" value="RING/U-box"/>
    <property type="match status" value="1"/>
</dbReference>
<dbReference type="STRING" id="8496.A0A151MUL6"/>
<dbReference type="CDD" id="cd16594">
    <property type="entry name" value="RING-HC_TRIM7-like_C-IV"/>
    <property type="match status" value="1"/>
</dbReference>
<dbReference type="InterPro" id="IPR017907">
    <property type="entry name" value="Znf_RING_CS"/>
</dbReference>
<dbReference type="InterPro" id="IPR013320">
    <property type="entry name" value="ConA-like_dom_sf"/>
</dbReference>
<keyword evidence="1" id="KW-0479">Metal-binding</keyword>
<keyword evidence="2 4" id="KW-0863">Zinc-finger</keyword>
<keyword evidence="11" id="KW-1185">Reference proteome</keyword>
<sequence>MAAQGPVQSLQDELSCSICLEYFKDPVSIPCGHNFCRACISQYWKETEANFFCPQCREAAQQRNFRPNRELANIVEIAKRLSLQTTAVAGCEKVTETHREELKLLCEKDQEPICAICREPHTHQAHTALCKEEAAKKYKQFIQAELQTLREEREKLQGFQTMGERKTQEYLEKIKVERQKTVSEFHQLHQFLEKQEQHLLAWLEEVERDIAETEKKNTTKLSEEISLLSDLIREMEEKCQQPASDLLQDAKSSMYRWEKGTFQKLVEVSPEAKRKFGGLCQKNVVLKNTLKAFKESLLLELEKEWVNVTLDPNTVHPCLLLSKDRKCVKWGEKYHQLPNNSKRFDAELCVLGCEGFTSGRHCWEVEVGGGTGALDMDPAADGIKSEEKTRIPDHHAADRMEGLSFRAPLLGKSPRGTSSSCFQMQFASGVSDKQPRNQDPTLGLTSC</sequence>
<evidence type="ECO:0000259" key="8">
    <source>
        <dbReference type="PROSITE" id="PS50119"/>
    </source>
</evidence>
<protein>
    <submittedName>
        <fullName evidence="10">E3 ubiquitin-protein ligase TRIM39-like</fullName>
    </submittedName>
</protein>
<dbReference type="Proteomes" id="UP000050525">
    <property type="component" value="Unassembled WGS sequence"/>
</dbReference>